<name>A0ACC3NSC1_9PEZI</name>
<dbReference type="EMBL" id="JAUTXU010000017">
    <property type="protein sequence ID" value="KAK3721558.1"/>
    <property type="molecule type" value="Genomic_DNA"/>
</dbReference>
<gene>
    <name evidence="1" type="primary">UBP1_1</name>
    <name evidence="1" type="ORF">LTR37_003114</name>
</gene>
<organism evidence="1 2">
    <name type="scientific">Vermiconidia calcicola</name>
    <dbReference type="NCBI Taxonomy" id="1690605"/>
    <lineage>
        <taxon>Eukaryota</taxon>
        <taxon>Fungi</taxon>
        <taxon>Dikarya</taxon>
        <taxon>Ascomycota</taxon>
        <taxon>Pezizomycotina</taxon>
        <taxon>Dothideomycetes</taxon>
        <taxon>Dothideomycetidae</taxon>
        <taxon>Mycosphaerellales</taxon>
        <taxon>Extremaceae</taxon>
        <taxon>Vermiconidia</taxon>
    </lineage>
</organism>
<sequence length="724" mass="80236">MDRTRDYRLHFTQQQQQQQQQYQSTSLATTIAYGVAFLYLVHWILAYFDYPVLSPQELLYNALVYILPKQLLLDRGRQQELKANGMLSQTHAAKSEALRRILGIGGSAVMQSLPAEGLMRRASAFVKPQQPTSDAPAGLASLDALKPYLGQRIGSEESNTTESLMETINKLTDPWNNGKQLWTPAKLKSMSSWQQQDAQEYFSKIMDELDKEAAKSLAGSKTRLGLESLTDKETSSEAGQGATEDVATGPTEQAETTTDQRNPLDGLLAQRVTCTRCGFSEGLSMIPFNCLTVPLNTNNFQNIENCLSEYTKLEEIESVECAKCTLLHNEKQLQQMLPAPPNYRSMDAVPFVESKSLALPPELRAQAFKHLRAIQEALENDDYTDKTLSETCSITKKARVSTTKTRQAVVGRAPKSLVVHVNRSVFDEMTGIQRKNYASVKYPAVLDFGQWMLRTGLRREHSANDFNGSLLDDELDAEGMTVDGSEEVDYRIKAVVTHYGRHENGHYICYRQHPVAPKRVAQEDGDLDGVDSDSETPAQDSNALRWWRLSDEDVSPVSEEDVLAQGGVFMLFYERMEEPERPARLEIEPVAAAEAEMAGRLIEQDGQSEESVVNSPETSDARSELDDATDEPFVKPSPIEEGDSAPTRLTASSIDQPSSETPSTSVAIAQDEPQADDRAPTPAPQAWTKPSTSPVMMRTSRGRQASSSERDPFGGNAFRAVAAT</sequence>
<evidence type="ECO:0000313" key="1">
    <source>
        <dbReference type="EMBL" id="KAK3721558.1"/>
    </source>
</evidence>
<comment type="caution">
    <text evidence="1">The sequence shown here is derived from an EMBL/GenBank/DDBJ whole genome shotgun (WGS) entry which is preliminary data.</text>
</comment>
<keyword evidence="1" id="KW-0645">Protease</keyword>
<proteinExistence type="predicted"/>
<accession>A0ACC3NSC1</accession>
<reference evidence="1" key="1">
    <citation type="submission" date="2023-07" db="EMBL/GenBank/DDBJ databases">
        <title>Black Yeasts Isolated from many extreme environments.</title>
        <authorList>
            <person name="Coleine C."/>
            <person name="Stajich J.E."/>
            <person name="Selbmann L."/>
        </authorList>
    </citation>
    <scope>NUCLEOTIDE SEQUENCE</scope>
    <source>
        <strain evidence="1">CCFEE 5714</strain>
    </source>
</reference>
<evidence type="ECO:0000313" key="2">
    <source>
        <dbReference type="Proteomes" id="UP001281147"/>
    </source>
</evidence>
<protein>
    <submittedName>
        <fullName evidence="1">Ubiquitin-specific protease ubp1</fullName>
        <ecNumber evidence="1">3.4.19.12</ecNumber>
    </submittedName>
</protein>
<dbReference type="Proteomes" id="UP001281147">
    <property type="component" value="Unassembled WGS sequence"/>
</dbReference>
<keyword evidence="1" id="KW-0378">Hydrolase</keyword>
<dbReference type="EC" id="3.4.19.12" evidence="1"/>
<keyword evidence="2" id="KW-1185">Reference proteome</keyword>